<dbReference type="InterPro" id="IPR032466">
    <property type="entry name" value="Metal_Hydrolase"/>
</dbReference>
<comment type="caution">
    <text evidence="3">The sequence shown here is derived from an EMBL/GenBank/DDBJ whole genome shotgun (WGS) entry which is preliminary data.</text>
</comment>
<feature type="chain" id="PRO_5045881861" description="Amidohydrolase 3 domain-containing protein" evidence="1">
    <location>
        <begin position="24"/>
        <end position="562"/>
    </location>
</feature>
<feature type="signal peptide" evidence="1">
    <location>
        <begin position="1"/>
        <end position="23"/>
    </location>
</feature>
<proteinExistence type="predicted"/>
<dbReference type="InterPro" id="IPR033932">
    <property type="entry name" value="YtcJ-like"/>
</dbReference>
<dbReference type="InterPro" id="IPR011059">
    <property type="entry name" value="Metal-dep_hydrolase_composite"/>
</dbReference>
<organism evidence="3 4">
    <name type="scientific">Inquilinus ginsengisoli</name>
    <dbReference type="NCBI Taxonomy" id="363840"/>
    <lineage>
        <taxon>Bacteria</taxon>
        <taxon>Pseudomonadati</taxon>
        <taxon>Pseudomonadota</taxon>
        <taxon>Alphaproteobacteria</taxon>
        <taxon>Rhodospirillales</taxon>
        <taxon>Rhodospirillaceae</taxon>
        <taxon>Inquilinus</taxon>
    </lineage>
</organism>
<gene>
    <name evidence="3" type="ORF">E9232_003503</name>
</gene>
<dbReference type="Pfam" id="PF07969">
    <property type="entry name" value="Amidohydro_3"/>
    <property type="match status" value="1"/>
</dbReference>
<dbReference type="SUPFAM" id="SSF51338">
    <property type="entry name" value="Composite domain of metallo-dependent hydrolases"/>
    <property type="match status" value="1"/>
</dbReference>
<dbReference type="PANTHER" id="PTHR22642">
    <property type="entry name" value="IMIDAZOLONEPROPIONASE"/>
    <property type="match status" value="1"/>
</dbReference>
<accession>A0ABU1JQS6</accession>
<dbReference type="PANTHER" id="PTHR22642:SF2">
    <property type="entry name" value="PROTEIN LONG AFTER FAR-RED 3"/>
    <property type="match status" value="1"/>
</dbReference>
<evidence type="ECO:0000256" key="1">
    <source>
        <dbReference type="SAM" id="SignalP"/>
    </source>
</evidence>
<sequence>MDLRIIAAAAFCLAAALPLSGHAATAADAVYINGKVYTADAGDSVVQGFAVSGGRFVAVGSNDEIRRFVGKDTRLVDLQGHFVSPGLADGHFHNEGGGSGIDLSHARSLQELLTIVANAAAAAAPGTLLVSNSDWHEAQLKEQRLPTAAELDQAAPNNPVVLVRGGHSIILSAGALKTFNITPDTPVPAGGQISRDQDGGLTGEIFDTAKALVPLPAPKPLTMDDIVATQAALNAYGMTAVRIPGSYKGNMLDALRLWRQAAADHSLTLRYTVYMPGFEFRTAQQVDDAIARWGVTQDEGDDFVRIGGIKLIVDGGFEGGHLSRPYQEPYGKGGTYSGLTVSPPSAYEAVVREINRRGWRPTTHAVGDAAVDEVLTAYEKANADTPIAGKRWAIEHAFVVRPDLVDRMKGMNLMVSAQDHLYLAAPVLKKYWGWDTASEVTPLKTFLDAGLLVAGGTDSPVIPFNPFWELYHFASRDTISDGVYGADQKIASRALLLRLDTINFAKLIGEDDHRGSIEPGKLADFAILTDDFLTVPVEKIQAMKALATYVGGQEVYRDPSYR</sequence>
<dbReference type="Gene3D" id="3.10.310.70">
    <property type="match status" value="1"/>
</dbReference>
<dbReference type="InterPro" id="IPR013108">
    <property type="entry name" value="Amidohydro_3"/>
</dbReference>
<keyword evidence="4" id="KW-1185">Reference proteome</keyword>
<evidence type="ECO:0000313" key="3">
    <source>
        <dbReference type="EMBL" id="MDR6290977.1"/>
    </source>
</evidence>
<feature type="domain" description="Amidohydrolase 3" evidence="2">
    <location>
        <begin position="75"/>
        <end position="556"/>
    </location>
</feature>
<dbReference type="RefSeq" id="WP_309795841.1">
    <property type="nucleotide sequence ID" value="NZ_JAVDPW010000006.1"/>
</dbReference>
<keyword evidence="1" id="KW-0732">Signal</keyword>
<name>A0ABU1JQS6_9PROT</name>
<protein>
    <recommendedName>
        <fullName evidence="2">Amidohydrolase 3 domain-containing protein</fullName>
    </recommendedName>
</protein>
<dbReference type="Proteomes" id="UP001262410">
    <property type="component" value="Unassembled WGS sequence"/>
</dbReference>
<dbReference type="EMBL" id="JAVDPW010000006">
    <property type="protein sequence ID" value="MDR6290977.1"/>
    <property type="molecule type" value="Genomic_DNA"/>
</dbReference>
<dbReference type="CDD" id="cd01300">
    <property type="entry name" value="YtcJ_like"/>
    <property type="match status" value="1"/>
</dbReference>
<dbReference type="Gene3D" id="3.20.20.140">
    <property type="entry name" value="Metal-dependent hydrolases"/>
    <property type="match status" value="1"/>
</dbReference>
<evidence type="ECO:0000259" key="2">
    <source>
        <dbReference type="Pfam" id="PF07969"/>
    </source>
</evidence>
<evidence type="ECO:0000313" key="4">
    <source>
        <dbReference type="Proteomes" id="UP001262410"/>
    </source>
</evidence>
<dbReference type="Gene3D" id="2.30.40.10">
    <property type="entry name" value="Urease, subunit C, domain 1"/>
    <property type="match status" value="1"/>
</dbReference>
<dbReference type="SUPFAM" id="SSF51556">
    <property type="entry name" value="Metallo-dependent hydrolases"/>
    <property type="match status" value="1"/>
</dbReference>
<reference evidence="3 4" key="1">
    <citation type="submission" date="2023-07" db="EMBL/GenBank/DDBJ databases">
        <title>Sorghum-associated microbial communities from plants grown in Nebraska, USA.</title>
        <authorList>
            <person name="Schachtman D."/>
        </authorList>
    </citation>
    <scope>NUCLEOTIDE SEQUENCE [LARGE SCALE GENOMIC DNA]</scope>
    <source>
        <strain evidence="3 4">584</strain>
    </source>
</reference>